<name>A0AAP2W4R7_9EURY</name>
<dbReference type="Gene3D" id="3.30.450.40">
    <property type="match status" value="1"/>
</dbReference>
<evidence type="ECO:0000313" key="3">
    <source>
        <dbReference type="Proteomes" id="UP001320159"/>
    </source>
</evidence>
<dbReference type="SMART" id="SM00065">
    <property type="entry name" value="GAF"/>
    <property type="match status" value="1"/>
</dbReference>
<dbReference type="InterPro" id="IPR035965">
    <property type="entry name" value="PAS-like_dom_sf"/>
</dbReference>
<dbReference type="SUPFAM" id="SSF55781">
    <property type="entry name" value="GAF domain-like"/>
    <property type="match status" value="1"/>
</dbReference>
<dbReference type="Proteomes" id="UP001320159">
    <property type="component" value="Unassembled WGS sequence"/>
</dbReference>
<sequence>MRYEFLKKEKKTGENDLEKKLRECEVSEKKYEAIIRNMVDGLCVTDLAGNIIFMNPAALRMHGFKSMEESRRALKDYRNLFDVNYPDGSPVPFEDWPSSRAMRGETFSNQVLRVSRHYSDAGFTGSYSGSPVLDEKGVMISSMVLIRDITAAVTPIEKKAKGLKKVVSKELHELARAISDTYPYMMGADVSMIILYDEDSKMFKLLSAAGTEESALKGLELKLYRDDRRKMFAQKVMETGKPIMIEETHNFPMSGTDREIINKLQIRSIAVLPMIFEDRFVGTLSFGYARFAHTFTEQDINTMSRLADEAATMVGNTRID</sequence>
<proteinExistence type="predicted"/>
<protein>
    <recommendedName>
        <fullName evidence="1">PAS domain-containing protein</fullName>
    </recommendedName>
</protein>
<gene>
    <name evidence="2" type="ORF">CUJ83_00865</name>
</gene>
<dbReference type="EMBL" id="PGCK01000001">
    <property type="protein sequence ID" value="MCD1293547.1"/>
    <property type="molecule type" value="Genomic_DNA"/>
</dbReference>
<evidence type="ECO:0000313" key="2">
    <source>
        <dbReference type="EMBL" id="MCD1293547.1"/>
    </source>
</evidence>
<dbReference type="Pfam" id="PF13188">
    <property type="entry name" value="PAS_8"/>
    <property type="match status" value="1"/>
</dbReference>
<dbReference type="PROSITE" id="PS50112">
    <property type="entry name" value="PAS"/>
    <property type="match status" value="1"/>
</dbReference>
<dbReference type="SUPFAM" id="SSF55785">
    <property type="entry name" value="PYP-like sensor domain (PAS domain)"/>
    <property type="match status" value="1"/>
</dbReference>
<dbReference type="InterPro" id="IPR003018">
    <property type="entry name" value="GAF"/>
</dbReference>
<organism evidence="2 3">
    <name type="scientific">Methanooceanicella nereidis</name>
    <dbReference type="NCBI Taxonomy" id="2052831"/>
    <lineage>
        <taxon>Archaea</taxon>
        <taxon>Methanobacteriati</taxon>
        <taxon>Methanobacteriota</taxon>
        <taxon>Stenosarchaea group</taxon>
        <taxon>Methanomicrobia</taxon>
        <taxon>Methanocellales</taxon>
        <taxon>Methanocellaceae</taxon>
        <taxon>Methanooceanicella</taxon>
    </lineage>
</organism>
<dbReference type="NCBIfam" id="TIGR00229">
    <property type="entry name" value="sensory_box"/>
    <property type="match status" value="1"/>
</dbReference>
<comment type="caution">
    <text evidence="2">The sequence shown here is derived from an EMBL/GenBank/DDBJ whole genome shotgun (WGS) entry which is preliminary data.</text>
</comment>
<feature type="domain" description="PAS" evidence="1">
    <location>
        <begin position="27"/>
        <end position="87"/>
    </location>
</feature>
<keyword evidence="3" id="KW-1185">Reference proteome</keyword>
<dbReference type="RefSeq" id="WP_230739497.1">
    <property type="nucleotide sequence ID" value="NZ_PGCK01000001.1"/>
</dbReference>
<dbReference type="InterPro" id="IPR000014">
    <property type="entry name" value="PAS"/>
</dbReference>
<dbReference type="InterPro" id="IPR029016">
    <property type="entry name" value="GAF-like_dom_sf"/>
</dbReference>
<accession>A0AAP2W4R7</accession>
<reference evidence="2 3" key="1">
    <citation type="submission" date="2017-11" db="EMBL/GenBank/DDBJ databases">
        <title>Isolation and Characterization of Family Methanocellaceae Species from Potential Methane Hydrate Area Offshore Southwestern Taiwan.</title>
        <authorList>
            <person name="Zhang W.-L."/>
            <person name="Chen W.-C."/>
            <person name="Lai M.-C."/>
            <person name="Chen S.-C."/>
        </authorList>
    </citation>
    <scope>NUCLEOTIDE SEQUENCE [LARGE SCALE GENOMIC DNA]</scope>
    <source>
        <strain evidence="2 3">CWC-04</strain>
    </source>
</reference>
<dbReference type="Gene3D" id="3.30.450.20">
    <property type="entry name" value="PAS domain"/>
    <property type="match status" value="1"/>
</dbReference>
<dbReference type="CDD" id="cd00130">
    <property type="entry name" value="PAS"/>
    <property type="match status" value="1"/>
</dbReference>
<evidence type="ECO:0000259" key="1">
    <source>
        <dbReference type="PROSITE" id="PS50112"/>
    </source>
</evidence>
<dbReference type="AlphaFoldDB" id="A0AAP2W4R7"/>
<dbReference type="Pfam" id="PF13185">
    <property type="entry name" value="GAF_2"/>
    <property type="match status" value="1"/>
</dbReference>